<evidence type="ECO:0000313" key="3">
    <source>
        <dbReference type="EMBL" id="CCK69017.1"/>
    </source>
</evidence>
<dbReference type="GO" id="GO:1900102">
    <property type="term" value="P:negative regulation of endoplasmic reticulum unfolded protein response"/>
    <property type="evidence" value="ECO:0007669"/>
    <property type="project" value="EnsemblFungi"/>
</dbReference>
<evidence type="ECO:0000313" key="4">
    <source>
        <dbReference type="Proteomes" id="UP000006310"/>
    </source>
</evidence>
<dbReference type="Pfam" id="PF00149">
    <property type="entry name" value="Metallophos"/>
    <property type="match status" value="1"/>
</dbReference>
<dbReference type="PANTHER" id="PTHR32440">
    <property type="entry name" value="PHOSPHATASE DCR2-RELATED-RELATED"/>
    <property type="match status" value="1"/>
</dbReference>
<feature type="transmembrane region" description="Helical" evidence="1">
    <location>
        <begin position="6"/>
        <end position="27"/>
    </location>
</feature>
<dbReference type="eggNOG" id="KOG1432">
    <property type="taxonomic scope" value="Eukaryota"/>
</dbReference>
<organism evidence="3 4">
    <name type="scientific">Huiozyma naganishii (strain ATCC MYA-139 / BCRC 22969 / CBS 8797 / KCTC 17520 / NBRC 10181 / NCYC 3082 / Yp74L-3)</name>
    <name type="common">Yeast</name>
    <name type="synonym">Kazachstania naganishii</name>
    <dbReference type="NCBI Taxonomy" id="1071383"/>
    <lineage>
        <taxon>Eukaryota</taxon>
        <taxon>Fungi</taxon>
        <taxon>Dikarya</taxon>
        <taxon>Ascomycota</taxon>
        <taxon>Saccharomycotina</taxon>
        <taxon>Saccharomycetes</taxon>
        <taxon>Saccharomycetales</taxon>
        <taxon>Saccharomycetaceae</taxon>
        <taxon>Huiozyma</taxon>
    </lineage>
</organism>
<dbReference type="STRING" id="1071383.J7RVR3"/>
<dbReference type="KEGG" id="kng:KNAG_0B05860"/>
<reference evidence="3 4" key="1">
    <citation type="journal article" date="2011" name="Proc. Natl. Acad. Sci. U.S.A.">
        <title>Evolutionary erosion of yeast sex chromosomes by mating-type switching accidents.</title>
        <authorList>
            <person name="Gordon J.L."/>
            <person name="Armisen D."/>
            <person name="Proux-Wera E."/>
            <person name="Oheigeartaigh S.S."/>
            <person name="Byrne K.P."/>
            <person name="Wolfe K.H."/>
        </authorList>
    </citation>
    <scope>NUCLEOTIDE SEQUENCE [LARGE SCALE GENOMIC DNA]</scope>
    <source>
        <strain evidence="4">ATCC MYA-139 / BCRC 22969 / CBS 8797 / CCRC 22969 / KCTC 17520 / NBRC 10181 / NCYC 3082</strain>
    </source>
</reference>
<dbReference type="InterPro" id="IPR029052">
    <property type="entry name" value="Metallo-depent_PP-like"/>
</dbReference>
<dbReference type="GO" id="GO:0005737">
    <property type="term" value="C:cytoplasm"/>
    <property type="evidence" value="ECO:0007669"/>
    <property type="project" value="TreeGrafter"/>
</dbReference>
<dbReference type="GeneID" id="34524667"/>
<name>J7RVR3_HUIN7</name>
<dbReference type="RefSeq" id="XP_022463263.1">
    <property type="nucleotide sequence ID" value="XM_022606582.1"/>
</dbReference>
<dbReference type="GO" id="GO:0004721">
    <property type="term" value="F:phosphoprotein phosphatase activity"/>
    <property type="evidence" value="ECO:0007669"/>
    <property type="project" value="EnsemblFungi"/>
</dbReference>
<dbReference type="EMBL" id="HE978315">
    <property type="protein sequence ID" value="CCK69017.1"/>
    <property type="molecule type" value="Genomic_DNA"/>
</dbReference>
<dbReference type="GO" id="GO:0007089">
    <property type="term" value="P:traversing start control point of mitotic cell cycle"/>
    <property type="evidence" value="ECO:0007669"/>
    <property type="project" value="EnsemblFungi"/>
</dbReference>
<sequence>MPPKLYTRLLLYIVVLSTMFLGVRHYWKLFWRESSRFIGGSAIRREGYGNNNNNYGTGRAARYVVVDVAVESCWHVYGYTLWCSRSGGLIPPVDGQRAAQTTVHRRVQKDMAGSLLVDWFGTAQFLQLEMLQEQQGTSGQCVSSISWSPGSFQTWQGLHFETQDITGENNLPCVTDITVLFGEDCVDPRSEWNLLRDKPLPVSSSTRRNDPVDCYLSYRSGGGRWARPVLKLDAAGQFKVVQLADLHMGVGPGKCIDEFPEHSKSEGPCLADPKTLTFVESVLDTESPQLVVFTGDQIMGDKSRYDSETTLLKALAPVLERHIPWCLVWGNHDDEGSLSRWELSRFAETLPLSLFKISPRDTGDSSFGVGNYFHQVFSDNGEEKPAITLYFLDSHKYSRTGKLYPGYDWIKEAQWDYVKQLYDKAIAPFADAATETSQERQLSMAFFHIPLPEYGDFQSQSNPAEQNPMLGQHKEGLTAPKYNSGGLTTLQHMRVQATSCGHDHCNDYCLQDDSTGDKIWLCFGGSAGEGAYAGYGGTERRIRTFNFDTTSGRIETWKRLNGSPQNAFDYQVLVDLGHPAGLDVL</sequence>
<protein>
    <recommendedName>
        <fullName evidence="2">Calcineurin-like phosphoesterase domain-containing protein</fullName>
    </recommendedName>
</protein>
<accession>J7RVR3</accession>
<dbReference type="Proteomes" id="UP000006310">
    <property type="component" value="Chromosome 2"/>
</dbReference>
<dbReference type="OrthoDB" id="783096at2759"/>
<keyword evidence="4" id="KW-1185">Reference proteome</keyword>
<dbReference type="AlphaFoldDB" id="J7RVR3"/>
<dbReference type="CDD" id="cd07383">
    <property type="entry name" value="MPP_Dcr2"/>
    <property type="match status" value="1"/>
</dbReference>
<evidence type="ECO:0000256" key="1">
    <source>
        <dbReference type="SAM" id="Phobius"/>
    </source>
</evidence>
<keyword evidence="1" id="KW-0472">Membrane</keyword>
<reference evidence="4" key="2">
    <citation type="submission" date="2012-08" db="EMBL/GenBank/DDBJ databases">
        <title>Genome sequence of Kazachstania naganishii.</title>
        <authorList>
            <person name="Gordon J.L."/>
            <person name="Armisen D."/>
            <person name="Proux-Wera E."/>
            <person name="OhEigeartaigh S.S."/>
            <person name="Byrne K.P."/>
            <person name="Wolfe K.H."/>
        </authorList>
    </citation>
    <scope>NUCLEOTIDE SEQUENCE [LARGE SCALE GENOMIC DNA]</scope>
    <source>
        <strain evidence="4">ATCC MYA-139 / BCRC 22969 / CBS 8797 / CCRC 22969 / KCTC 17520 / NBRC 10181 / NCYC 3082</strain>
    </source>
</reference>
<dbReference type="InterPro" id="IPR004843">
    <property type="entry name" value="Calcineurin-like_PHP"/>
</dbReference>
<keyword evidence="1" id="KW-0812">Transmembrane</keyword>
<evidence type="ECO:0000259" key="2">
    <source>
        <dbReference type="Pfam" id="PF00149"/>
    </source>
</evidence>
<proteinExistence type="predicted"/>
<dbReference type="PANTHER" id="PTHR32440:SF0">
    <property type="entry name" value="PHOSPHATASE DCR2-RELATED"/>
    <property type="match status" value="1"/>
</dbReference>
<gene>
    <name evidence="3" type="primary">KNAG0B05860</name>
    <name evidence="3" type="ordered locus">KNAG_0B05860</name>
</gene>
<dbReference type="Gene3D" id="3.60.21.10">
    <property type="match status" value="1"/>
</dbReference>
<keyword evidence="1" id="KW-1133">Transmembrane helix</keyword>
<dbReference type="SUPFAM" id="SSF56300">
    <property type="entry name" value="Metallo-dependent phosphatases"/>
    <property type="match status" value="1"/>
</dbReference>
<feature type="domain" description="Calcineurin-like phosphoesterase" evidence="2">
    <location>
        <begin position="238"/>
        <end position="504"/>
    </location>
</feature>
<dbReference type="HOGENOM" id="CLU_019692_4_2_1"/>